<comment type="caution">
    <text evidence="2">The sequence shown here is derived from an EMBL/GenBank/DDBJ whole genome shotgun (WGS) entry which is preliminary data.</text>
</comment>
<feature type="region of interest" description="Disordered" evidence="1">
    <location>
        <begin position="631"/>
        <end position="657"/>
    </location>
</feature>
<feature type="compositionally biased region" description="Low complexity" evidence="1">
    <location>
        <begin position="764"/>
        <end position="776"/>
    </location>
</feature>
<feature type="region of interest" description="Disordered" evidence="1">
    <location>
        <begin position="473"/>
        <end position="510"/>
    </location>
</feature>
<evidence type="ECO:0000256" key="1">
    <source>
        <dbReference type="SAM" id="MobiDB-lite"/>
    </source>
</evidence>
<dbReference type="EMBL" id="JAECZO010000134">
    <property type="protein sequence ID" value="KAK7198133.1"/>
    <property type="molecule type" value="Genomic_DNA"/>
</dbReference>
<dbReference type="AlphaFoldDB" id="A0AAW0EVH1"/>
<evidence type="ECO:0000313" key="3">
    <source>
        <dbReference type="Proteomes" id="UP001430356"/>
    </source>
</evidence>
<keyword evidence="3" id="KW-1185">Reference proteome</keyword>
<feature type="region of interest" description="Disordered" evidence="1">
    <location>
        <begin position="129"/>
        <end position="217"/>
    </location>
</feature>
<feature type="compositionally biased region" description="Low complexity" evidence="1">
    <location>
        <begin position="792"/>
        <end position="805"/>
    </location>
</feature>
<feature type="region of interest" description="Disordered" evidence="1">
    <location>
        <begin position="543"/>
        <end position="589"/>
    </location>
</feature>
<feature type="compositionally biased region" description="Low complexity" evidence="1">
    <location>
        <begin position="176"/>
        <end position="195"/>
    </location>
</feature>
<feature type="compositionally biased region" description="Low complexity" evidence="1">
    <location>
        <begin position="543"/>
        <end position="557"/>
    </location>
</feature>
<feature type="region of interest" description="Disordered" evidence="1">
    <location>
        <begin position="844"/>
        <end position="864"/>
    </location>
</feature>
<evidence type="ECO:0000313" key="2">
    <source>
        <dbReference type="EMBL" id="KAK7198133.1"/>
    </source>
</evidence>
<organism evidence="2 3">
    <name type="scientific">Novymonas esmeraldas</name>
    <dbReference type="NCBI Taxonomy" id="1808958"/>
    <lineage>
        <taxon>Eukaryota</taxon>
        <taxon>Discoba</taxon>
        <taxon>Euglenozoa</taxon>
        <taxon>Kinetoplastea</taxon>
        <taxon>Metakinetoplastina</taxon>
        <taxon>Trypanosomatida</taxon>
        <taxon>Trypanosomatidae</taxon>
        <taxon>Novymonas</taxon>
    </lineage>
</organism>
<proteinExistence type="predicted"/>
<dbReference type="Proteomes" id="UP001430356">
    <property type="component" value="Unassembled WGS sequence"/>
</dbReference>
<gene>
    <name evidence="2" type="ORF">NESM_000769800</name>
</gene>
<feature type="region of interest" description="Disordered" evidence="1">
    <location>
        <begin position="365"/>
        <end position="415"/>
    </location>
</feature>
<accession>A0AAW0EVH1</accession>
<reference evidence="2 3" key="1">
    <citation type="journal article" date="2021" name="MBio">
        <title>A New Model Trypanosomatid, Novymonas esmeraldas: Genomic Perception of Its 'Candidatus Pandoraea novymonadis' Endosymbiont.</title>
        <authorList>
            <person name="Zakharova A."/>
            <person name="Saura A."/>
            <person name="Butenko A."/>
            <person name="Podesvova L."/>
            <person name="Warmusova S."/>
            <person name="Kostygov A.Y."/>
            <person name="Nenarokova A."/>
            <person name="Lukes J."/>
            <person name="Opperdoes F.R."/>
            <person name="Yurchenko V."/>
        </authorList>
    </citation>
    <scope>NUCLEOTIDE SEQUENCE [LARGE SCALE GENOMIC DNA]</scope>
    <source>
        <strain evidence="2 3">E262AT.01</strain>
    </source>
</reference>
<protein>
    <submittedName>
        <fullName evidence="2">Uncharacterized protein</fullName>
    </submittedName>
</protein>
<feature type="compositionally biased region" description="Low complexity" evidence="1">
    <location>
        <begin position="727"/>
        <end position="743"/>
    </location>
</feature>
<feature type="region of interest" description="Disordered" evidence="1">
    <location>
        <begin position="322"/>
        <end position="349"/>
    </location>
</feature>
<sequence length="946" mass="99066">MPPHESSPPARLRNISAAAQALAMRLQRHTAERVTVGNTPLHILRLCDVQYLAPLLASCATLTNVTVHLRYVASATALEALLRAAAASPTLTTLSIMGGVTAMEATALAAGLAAFARAAPSHRRGAADVSAVSTPVPPSLGCRLQSTPGGSGGGWRRGEGGRGRRPPQPSSHQSTASSPAVSAPPLLQRQQQQRRAGAVGTAPSSPSTPAGCASAPASRWRLRGGGVMWLMPRTPSLPYAAATPSSPPPRRVSPAIHRASASSGLRSLHVTLELHRLDEGTAAVLRDGLRSATRVTVADVRLCVSTAEARRAGQWLAQEGRKAAARHRQQLAARATPPLPTPPPTSAALPPELWWAEEHDGRRHCRQRHSREGVPCGAPRLREPHPLPRSPPSRLAAPGPPRTPCSTRGGGSRETPLQICHRLVGGARQHRGAPPASPGSWLGGVGACCSRHARVVSRDEHTVVAPVDAYRRRAQHASPSLSGAVPPHTPPSPTAWDRRHTRGGRLYSPPRLARAAPALARARLLTPVPAHVSSAASRVELEASSASSWSSRSSSPLPRRPPPPAEASRAGDAHARRMPMPRTPPEPAGAACVARRGLCRLGAATPPHQPRSSPLRADGICAPRYCVRRGRGGPAHLSGPHRAPTPPGPSPRCRVSVRRSSSAESRCSCFVCRLHRGGGSSPSPRQLSPSSSTAAAPVSTRAEGAMLAVAALAARALQPPRPPSPHAPRSVPSSPAASPAAAHAGRHRCKSGGLSGRGRSDTGASAVAAHSATASVNGITPPRRSRANETGLRVPAVSPSSSSASLPPPSLPRRSCSARTSHSSAGVGARAGPLDEVHRHAEAHHVRVSHTQLPPSPASPADERPEAEAGYVVYGNSFAFLRARVAEINRHVVWHQVQSTKAAEAHARRLAELEASFADHVTEELTDMLMVLTDMEHGSRVDAHRR</sequence>
<name>A0AAW0EVH1_9TRYP</name>
<feature type="region of interest" description="Disordered" evidence="1">
    <location>
        <begin position="718"/>
        <end position="831"/>
    </location>
</feature>
<feature type="compositionally biased region" description="Low complexity" evidence="1">
    <location>
        <begin position="681"/>
        <end position="699"/>
    </location>
</feature>
<feature type="region of interest" description="Disordered" evidence="1">
    <location>
        <begin position="677"/>
        <end position="699"/>
    </location>
</feature>